<keyword evidence="1" id="KW-1185">Reference proteome</keyword>
<reference evidence="2" key="1">
    <citation type="submission" date="2022-11" db="UniProtKB">
        <authorList>
            <consortium name="WormBaseParasite"/>
        </authorList>
    </citation>
    <scope>IDENTIFICATION</scope>
</reference>
<dbReference type="Proteomes" id="UP000887565">
    <property type="component" value="Unplaced"/>
</dbReference>
<organism evidence="1 2">
    <name type="scientific">Romanomermis culicivorax</name>
    <name type="common">Nematode worm</name>
    <dbReference type="NCBI Taxonomy" id="13658"/>
    <lineage>
        <taxon>Eukaryota</taxon>
        <taxon>Metazoa</taxon>
        <taxon>Ecdysozoa</taxon>
        <taxon>Nematoda</taxon>
        <taxon>Enoplea</taxon>
        <taxon>Dorylaimia</taxon>
        <taxon>Mermithida</taxon>
        <taxon>Mermithoidea</taxon>
        <taxon>Mermithidae</taxon>
        <taxon>Romanomermis</taxon>
    </lineage>
</organism>
<protein>
    <submittedName>
        <fullName evidence="2">Uncharacterized protein</fullName>
    </submittedName>
</protein>
<name>A0A915HSA1_ROMCU</name>
<proteinExistence type="predicted"/>
<accession>A0A915HSA1</accession>
<sequence>MNLTWSFYLLTTCYGHQFSEDWDAKEGAQHTFENSYLLHKNKRFRQAVRRMEPTFCDDN</sequence>
<dbReference type="AlphaFoldDB" id="A0A915HSA1"/>
<evidence type="ECO:0000313" key="2">
    <source>
        <dbReference type="WBParaSite" id="nRc.2.0.1.t04295-RA"/>
    </source>
</evidence>
<evidence type="ECO:0000313" key="1">
    <source>
        <dbReference type="Proteomes" id="UP000887565"/>
    </source>
</evidence>
<dbReference type="WBParaSite" id="nRc.2.0.1.t04295-RA">
    <property type="protein sequence ID" value="nRc.2.0.1.t04295-RA"/>
    <property type="gene ID" value="nRc.2.0.1.g04295"/>
</dbReference>